<feature type="chain" id="PRO_5009911057" evidence="1">
    <location>
        <begin position="20"/>
        <end position="204"/>
    </location>
</feature>
<keyword evidence="3" id="KW-1185">Reference proteome</keyword>
<organism evidence="2 3">
    <name type="scientific">Dysgonomonas macrotermitis</name>
    <dbReference type="NCBI Taxonomy" id="1346286"/>
    <lineage>
        <taxon>Bacteria</taxon>
        <taxon>Pseudomonadati</taxon>
        <taxon>Bacteroidota</taxon>
        <taxon>Bacteroidia</taxon>
        <taxon>Bacteroidales</taxon>
        <taxon>Dysgonomonadaceae</taxon>
        <taxon>Dysgonomonas</taxon>
    </lineage>
</organism>
<feature type="signal peptide" evidence="1">
    <location>
        <begin position="1"/>
        <end position="19"/>
    </location>
</feature>
<proteinExistence type="predicted"/>
<dbReference type="RefSeq" id="WP_062178724.1">
    <property type="nucleotide sequence ID" value="NZ_BBXL01000005.1"/>
</dbReference>
<dbReference type="EMBL" id="FQUC01000019">
    <property type="protein sequence ID" value="SHG25890.1"/>
    <property type="molecule type" value="Genomic_DNA"/>
</dbReference>
<sequence>MRKILFILFILLPFLSIQCQTETDSIFVFIGEKIKVEQFTPQVEPDAILMDAAFEAEYKVLKGIYGYYPHDTIHFEAYDHYGFPPFGKYKNVLLFLFQAQGEFFHMKYQFFPLYKTKDGRWASCYSTDYNREDIQRTDLKPEIIDFAEEVSFDIEGLSDEAVAEYYPSPYFMIEGNKAIAVWGNYVEDLFELKKQGVLNARGYF</sequence>
<evidence type="ECO:0000313" key="2">
    <source>
        <dbReference type="EMBL" id="SHG25890.1"/>
    </source>
</evidence>
<keyword evidence="1" id="KW-0732">Signal</keyword>
<evidence type="ECO:0000313" key="3">
    <source>
        <dbReference type="Proteomes" id="UP000184480"/>
    </source>
</evidence>
<dbReference type="Proteomes" id="UP000184480">
    <property type="component" value="Unassembled WGS sequence"/>
</dbReference>
<protein>
    <submittedName>
        <fullName evidence="2">Uncharacterized protein</fullName>
    </submittedName>
</protein>
<evidence type="ECO:0000256" key="1">
    <source>
        <dbReference type="SAM" id="SignalP"/>
    </source>
</evidence>
<name>A0A1M5IDA7_9BACT</name>
<gene>
    <name evidence="2" type="ORF">SAMN05444362_11928</name>
</gene>
<accession>A0A1M5IDA7</accession>
<dbReference type="STRING" id="1346286.SAMN05444362_11928"/>
<reference evidence="3" key="1">
    <citation type="submission" date="2016-11" db="EMBL/GenBank/DDBJ databases">
        <authorList>
            <person name="Varghese N."/>
            <person name="Submissions S."/>
        </authorList>
    </citation>
    <scope>NUCLEOTIDE SEQUENCE [LARGE SCALE GENOMIC DNA]</scope>
    <source>
        <strain evidence="3">DSM 27370</strain>
    </source>
</reference>
<dbReference type="OrthoDB" id="6023725at2"/>
<dbReference type="AlphaFoldDB" id="A0A1M5IDA7"/>